<dbReference type="AlphaFoldDB" id="A0AAD4C419"/>
<evidence type="ECO:0000256" key="5">
    <source>
        <dbReference type="ARBA" id="ARBA00023004"/>
    </source>
</evidence>
<dbReference type="GO" id="GO:0004497">
    <property type="term" value="F:monooxygenase activity"/>
    <property type="evidence" value="ECO:0007669"/>
    <property type="project" value="UniProtKB-KW"/>
</dbReference>
<feature type="chain" id="PRO_5042186167" evidence="9">
    <location>
        <begin position="23"/>
        <end position="543"/>
    </location>
</feature>
<evidence type="ECO:0000256" key="7">
    <source>
        <dbReference type="PIRSR" id="PIRSR602401-1"/>
    </source>
</evidence>
<keyword evidence="9" id="KW-0732">Signal</keyword>
<dbReference type="PRINTS" id="PR00385">
    <property type="entry name" value="P450"/>
</dbReference>
<dbReference type="GO" id="GO:0016705">
    <property type="term" value="F:oxidoreductase activity, acting on paired donors, with incorporation or reduction of molecular oxygen"/>
    <property type="evidence" value="ECO:0007669"/>
    <property type="project" value="InterPro"/>
</dbReference>
<dbReference type="PANTHER" id="PTHR24291:SF50">
    <property type="entry name" value="BIFUNCTIONAL ALBAFLAVENONE MONOOXYGENASE_TERPENE SYNTHASE"/>
    <property type="match status" value="1"/>
</dbReference>
<keyword evidence="5 7" id="KW-0408">Iron</keyword>
<dbReference type="EMBL" id="WHUW01000004">
    <property type="protein sequence ID" value="KAF8447273.1"/>
    <property type="molecule type" value="Genomic_DNA"/>
</dbReference>
<gene>
    <name evidence="10" type="ORF">L210DRAFT_3391455</name>
</gene>
<comment type="cofactor">
    <cofactor evidence="7">
        <name>heme</name>
        <dbReference type="ChEBI" id="CHEBI:30413"/>
    </cofactor>
</comment>
<keyword evidence="2 7" id="KW-0349">Heme</keyword>
<evidence type="ECO:0000256" key="9">
    <source>
        <dbReference type="SAM" id="SignalP"/>
    </source>
</evidence>
<dbReference type="GO" id="GO:0005506">
    <property type="term" value="F:iron ion binding"/>
    <property type="evidence" value="ECO:0007669"/>
    <property type="project" value="InterPro"/>
</dbReference>
<evidence type="ECO:0000256" key="8">
    <source>
        <dbReference type="RuleBase" id="RU000461"/>
    </source>
</evidence>
<dbReference type="PANTHER" id="PTHR24291">
    <property type="entry name" value="CYTOCHROME P450 FAMILY 4"/>
    <property type="match status" value="1"/>
</dbReference>
<evidence type="ECO:0000313" key="11">
    <source>
        <dbReference type="Proteomes" id="UP001194468"/>
    </source>
</evidence>
<evidence type="ECO:0000256" key="2">
    <source>
        <dbReference type="ARBA" id="ARBA00022617"/>
    </source>
</evidence>
<dbReference type="InterPro" id="IPR001128">
    <property type="entry name" value="Cyt_P450"/>
</dbReference>
<dbReference type="PROSITE" id="PS00086">
    <property type="entry name" value="CYTOCHROME_P450"/>
    <property type="match status" value="1"/>
</dbReference>
<evidence type="ECO:0000256" key="6">
    <source>
        <dbReference type="ARBA" id="ARBA00023033"/>
    </source>
</evidence>
<comment type="caution">
    <text evidence="10">The sequence shown here is derived from an EMBL/GenBank/DDBJ whole genome shotgun (WGS) entry which is preliminary data.</text>
</comment>
<dbReference type="Pfam" id="PF00067">
    <property type="entry name" value="p450"/>
    <property type="match status" value="1"/>
</dbReference>
<comment type="similarity">
    <text evidence="1 8">Belongs to the cytochrome P450 family.</text>
</comment>
<keyword evidence="6 8" id="KW-0503">Monooxygenase</keyword>
<evidence type="ECO:0000256" key="1">
    <source>
        <dbReference type="ARBA" id="ARBA00010617"/>
    </source>
</evidence>
<dbReference type="SUPFAM" id="SSF48264">
    <property type="entry name" value="Cytochrome P450"/>
    <property type="match status" value="1"/>
</dbReference>
<protein>
    <submittedName>
        <fullName evidence="10">Cytochrome P450</fullName>
    </submittedName>
</protein>
<dbReference type="GO" id="GO:0020037">
    <property type="term" value="F:heme binding"/>
    <property type="evidence" value="ECO:0007669"/>
    <property type="project" value="InterPro"/>
</dbReference>
<dbReference type="InterPro" id="IPR050196">
    <property type="entry name" value="Cytochrome_P450_Monoox"/>
</dbReference>
<keyword evidence="11" id="KW-1185">Reference proteome</keyword>
<keyword evidence="3 7" id="KW-0479">Metal-binding</keyword>
<organism evidence="10 11">
    <name type="scientific">Boletus edulis BED1</name>
    <dbReference type="NCBI Taxonomy" id="1328754"/>
    <lineage>
        <taxon>Eukaryota</taxon>
        <taxon>Fungi</taxon>
        <taxon>Dikarya</taxon>
        <taxon>Basidiomycota</taxon>
        <taxon>Agaricomycotina</taxon>
        <taxon>Agaricomycetes</taxon>
        <taxon>Agaricomycetidae</taxon>
        <taxon>Boletales</taxon>
        <taxon>Boletineae</taxon>
        <taxon>Boletaceae</taxon>
        <taxon>Boletoideae</taxon>
        <taxon>Boletus</taxon>
    </lineage>
</organism>
<dbReference type="Gene3D" id="1.10.630.10">
    <property type="entry name" value="Cytochrome P450"/>
    <property type="match status" value="1"/>
</dbReference>
<dbReference type="InterPro" id="IPR036396">
    <property type="entry name" value="Cyt_P450_sf"/>
</dbReference>
<evidence type="ECO:0000256" key="4">
    <source>
        <dbReference type="ARBA" id="ARBA00023002"/>
    </source>
</evidence>
<evidence type="ECO:0000313" key="10">
    <source>
        <dbReference type="EMBL" id="KAF8447273.1"/>
    </source>
</evidence>
<sequence length="543" mass="61382">MRIITFLGAFVVISRVVKLIQGIKAVGSLPGLRIPFSPFSVPGGVLPATWWNPGFTFVWNWRKDRNVYRRFGRDTTSIVSFVHGSPMIFTRSLEVGRQVLTGGLEKFDKSPDLKGPFSYWGPNIVDEYGDQWRKHRKISSPAFNNETYASVWDASSKLFAEMVSAQGWSSKDVVELPSIYSVMFKFSLTIFTSVGFGAPLAWSKPPSQGEGDNLSVLECLDIITNTLMFAVAAPSWAWKLPFKWFRRTRRAYDIMRVFMRSQVNTIRESIGLEAAKGDIKLGKDLFSLLVHASDDVGGKKGLSDDELVSLSPPYSFSPIGDVFSFLYAGHDTTAQGLTVALAFLALNFDIQDELVSQIREVTEDRDNDTLDYGKLDKVLAAFYEAIRLYPPGPIVPRVAKKDTVLNVSDTDEPRMLFVKKGTHVVVDLVGIHYHPRYYSDPEVYRPSRWYAKKQDQSSNVREGGDFTGFSFGPRSCIGRKYSTTEAVCFLANLLRDWRVEPLFLVHPNGKAESVDEWRERVFRADMMLTLGLKDHNVRLVRRK</sequence>
<accession>A0AAD4C419</accession>
<dbReference type="PRINTS" id="PR00463">
    <property type="entry name" value="EP450I"/>
</dbReference>
<dbReference type="Proteomes" id="UP001194468">
    <property type="component" value="Unassembled WGS sequence"/>
</dbReference>
<name>A0AAD4C419_BOLED</name>
<proteinExistence type="inferred from homology"/>
<evidence type="ECO:0000256" key="3">
    <source>
        <dbReference type="ARBA" id="ARBA00022723"/>
    </source>
</evidence>
<reference evidence="10" key="2">
    <citation type="journal article" date="2020" name="Nat. Commun.">
        <title>Large-scale genome sequencing of mycorrhizal fungi provides insights into the early evolution of symbiotic traits.</title>
        <authorList>
            <person name="Miyauchi S."/>
            <person name="Kiss E."/>
            <person name="Kuo A."/>
            <person name="Drula E."/>
            <person name="Kohler A."/>
            <person name="Sanchez-Garcia M."/>
            <person name="Morin E."/>
            <person name="Andreopoulos B."/>
            <person name="Barry K.W."/>
            <person name="Bonito G."/>
            <person name="Buee M."/>
            <person name="Carver A."/>
            <person name="Chen C."/>
            <person name="Cichocki N."/>
            <person name="Clum A."/>
            <person name="Culley D."/>
            <person name="Crous P.W."/>
            <person name="Fauchery L."/>
            <person name="Girlanda M."/>
            <person name="Hayes R.D."/>
            <person name="Keri Z."/>
            <person name="LaButti K."/>
            <person name="Lipzen A."/>
            <person name="Lombard V."/>
            <person name="Magnuson J."/>
            <person name="Maillard F."/>
            <person name="Murat C."/>
            <person name="Nolan M."/>
            <person name="Ohm R.A."/>
            <person name="Pangilinan J."/>
            <person name="Pereira M.F."/>
            <person name="Perotto S."/>
            <person name="Peter M."/>
            <person name="Pfister S."/>
            <person name="Riley R."/>
            <person name="Sitrit Y."/>
            <person name="Stielow J.B."/>
            <person name="Szollosi G."/>
            <person name="Zifcakova L."/>
            <person name="Stursova M."/>
            <person name="Spatafora J.W."/>
            <person name="Tedersoo L."/>
            <person name="Vaario L.M."/>
            <person name="Yamada A."/>
            <person name="Yan M."/>
            <person name="Wang P."/>
            <person name="Xu J."/>
            <person name="Bruns T."/>
            <person name="Baldrian P."/>
            <person name="Vilgalys R."/>
            <person name="Dunand C."/>
            <person name="Henrissat B."/>
            <person name="Grigoriev I.V."/>
            <person name="Hibbett D."/>
            <person name="Nagy L.G."/>
            <person name="Martin F.M."/>
        </authorList>
    </citation>
    <scope>NUCLEOTIDE SEQUENCE</scope>
    <source>
        <strain evidence="10">BED1</strain>
    </source>
</reference>
<reference evidence="10" key="1">
    <citation type="submission" date="2019-10" db="EMBL/GenBank/DDBJ databases">
        <authorList>
            <consortium name="DOE Joint Genome Institute"/>
            <person name="Kuo A."/>
            <person name="Miyauchi S."/>
            <person name="Kiss E."/>
            <person name="Drula E."/>
            <person name="Kohler A."/>
            <person name="Sanchez-Garcia M."/>
            <person name="Andreopoulos B."/>
            <person name="Barry K.W."/>
            <person name="Bonito G."/>
            <person name="Buee M."/>
            <person name="Carver A."/>
            <person name="Chen C."/>
            <person name="Cichocki N."/>
            <person name="Clum A."/>
            <person name="Culley D."/>
            <person name="Crous P.W."/>
            <person name="Fauchery L."/>
            <person name="Girlanda M."/>
            <person name="Hayes R."/>
            <person name="Keri Z."/>
            <person name="LaButti K."/>
            <person name="Lipzen A."/>
            <person name="Lombard V."/>
            <person name="Magnuson J."/>
            <person name="Maillard F."/>
            <person name="Morin E."/>
            <person name="Murat C."/>
            <person name="Nolan M."/>
            <person name="Ohm R."/>
            <person name="Pangilinan J."/>
            <person name="Pereira M."/>
            <person name="Perotto S."/>
            <person name="Peter M."/>
            <person name="Riley R."/>
            <person name="Sitrit Y."/>
            <person name="Stielow B."/>
            <person name="Szollosi G."/>
            <person name="Zifcakova L."/>
            <person name="Stursova M."/>
            <person name="Spatafora J.W."/>
            <person name="Tedersoo L."/>
            <person name="Vaario L.-M."/>
            <person name="Yamada A."/>
            <person name="Yan M."/>
            <person name="Wang P."/>
            <person name="Xu J."/>
            <person name="Bruns T."/>
            <person name="Baldrian P."/>
            <person name="Vilgalys R."/>
            <person name="Henrissat B."/>
            <person name="Grigoriev I.V."/>
            <person name="Hibbett D."/>
            <person name="Nagy L.G."/>
            <person name="Martin F.M."/>
        </authorList>
    </citation>
    <scope>NUCLEOTIDE SEQUENCE</scope>
    <source>
        <strain evidence="10">BED1</strain>
    </source>
</reference>
<feature type="binding site" description="axial binding residue" evidence="7">
    <location>
        <position position="476"/>
    </location>
    <ligand>
        <name>heme</name>
        <dbReference type="ChEBI" id="CHEBI:30413"/>
    </ligand>
    <ligandPart>
        <name>Fe</name>
        <dbReference type="ChEBI" id="CHEBI:18248"/>
    </ligandPart>
</feature>
<keyword evidence="4 8" id="KW-0560">Oxidoreductase</keyword>
<feature type="signal peptide" evidence="9">
    <location>
        <begin position="1"/>
        <end position="22"/>
    </location>
</feature>
<dbReference type="InterPro" id="IPR002401">
    <property type="entry name" value="Cyt_P450_E_grp-I"/>
</dbReference>
<dbReference type="InterPro" id="IPR017972">
    <property type="entry name" value="Cyt_P450_CS"/>
</dbReference>